<keyword evidence="3" id="KW-1185">Reference proteome</keyword>
<name>A0ABD1X2B6_9LAMI</name>
<protein>
    <submittedName>
        <fullName evidence="1">Uncharacterized protein</fullName>
    </submittedName>
</protein>
<evidence type="ECO:0000313" key="1">
    <source>
        <dbReference type="EMBL" id="KAL2556122.1"/>
    </source>
</evidence>
<evidence type="ECO:0000313" key="2">
    <source>
        <dbReference type="EMBL" id="KAL2556160.1"/>
    </source>
</evidence>
<gene>
    <name evidence="1" type="ORF">Fot_00861</name>
    <name evidence="2" type="ORF">Fot_00899</name>
</gene>
<evidence type="ECO:0000313" key="3">
    <source>
        <dbReference type="Proteomes" id="UP001604277"/>
    </source>
</evidence>
<comment type="caution">
    <text evidence="1">The sequence shown here is derived from an EMBL/GenBank/DDBJ whole genome shotgun (WGS) entry which is preliminary data.</text>
</comment>
<proteinExistence type="predicted"/>
<dbReference type="EMBL" id="JBFOLJ010000001">
    <property type="protein sequence ID" value="KAL2556160.1"/>
    <property type="molecule type" value="Genomic_DNA"/>
</dbReference>
<accession>A0ABD1X2B6</accession>
<reference evidence="1" key="2">
    <citation type="submission" date="2024-07" db="EMBL/GenBank/DDBJ databases">
        <title>Two chromosome-level genome assemblies of Korean endemic species Abeliophyllum distichum and Forsythia ovata (Oleaceae).</title>
        <authorList>
            <person name="Mun J.H."/>
        </authorList>
    </citation>
    <scope>NUCLEOTIDE SEQUENCE</scope>
    <source>
        <strain evidence="1">KNKB202402200001</strain>
        <tissue evidence="1">Leaf</tissue>
    </source>
</reference>
<organism evidence="1 3">
    <name type="scientific">Forsythia ovata</name>
    <dbReference type="NCBI Taxonomy" id="205694"/>
    <lineage>
        <taxon>Eukaryota</taxon>
        <taxon>Viridiplantae</taxon>
        <taxon>Streptophyta</taxon>
        <taxon>Embryophyta</taxon>
        <taxon>Tracheophyta</taxon>
        <taxon>Spermatophyta</taxon>
        <taxon>Magnoliopsida</taxon>
        <taxon>eudicotyledons</taxon>
        <taxon>Gunneridae</taxon>
        <taxon>Pentapetalae</taxon>
        <taxon>asterids</taxon>
        <taxon>lamiids</taxon>
        <taxon>Lamiales</taxon>
        <taxon>Oleaceae</taxon>
        <taxon>Forsythieae</taxon>
        <taxon>Forsythia</taxon>
    </lineage>
</organism>
<dbReference type="EMBL" id="JBFOLJ010000001">
    <property type="protein sequence ID" value="KAL2556122.1"/>
    <property type="molecule type" value="Genomic_DNA"/>
</dbReference>
<dbReference type="Proteomes" id="UP001604277">
    <property type="component" value="Unassembled WGS sequence"/>
</dbReference>
<sequence>MAALANCFSWDANVTYKQENADECGENIDKKIKDIEEELHVQECQVADEMDDEIPQQSEEVLVPSTLAAILIKMTKFNDFANNSPSYYKILSPCDRHSPLFLSH</sequence>
<reference evidence="3" key="1">
    <citation type="submission" date="2024-07" db="EMBL/GenBank/DDBJ databases">
        <title>Two chromosome-level genome assemblies of Korean endemic species Abeliophyllum distichum and Forsythia ovata (Oleaceae).</title>
        <authorList>
            <person name="Jang H."/>
        </authorList>
    </citation>
    <scope>NUCLEOTIDE SEQUENCE [LARGE SCALE GENOMIC DNA]</scope>
</reference>
<dbReference type="AlphaFoldDB" id="A0ABD1X2B6"/>